<dbReference type="GO" id="GO:0046417">
    <property type="term" value="P:chorismate metabolic process"/>
    <property type="evidence" value="ECO:0007669"/>
    <property type="project" value="InterPro"/>
</dbReference>
<accession>A0A0J6GZ76</accession>
<dbReference type="InterPro" id="IPR002701">
    <property type="entry name" value="CM_II_prokaryot"/>
</dbReference>
<keyword evidence="2" id="KW-0413">Isomerase</keyword>
<keyword evidence="5" id="KW-0670">Pyruvate</keyword>
<dbReference type="InterPro" id="IPR036979">
    <property type="entry name" value="CM_dom_sf"/>
</dbReference>
<dbReference type="GO" id="GO:0009697">
    <property type="term" value="P:salicylic acid biosynthetic process"/>
    <property type="evidence" value="ECO:0007669"/>
    <property type="project" value="TreeGrafter"/>
</dbReference>
<sequence length="108" mass="11774">MAVNCTSLEQVREHIDGLDRKIVSLIAERGAYVSQAASFKKDSEAVKAPQRVEQVIAKVRSLAQELGANAGITESVYRAMIAAFIQQELTEHSALQAADQAGRTYRAK</sequence>
<dbReference type="PATRIC" id="fig|47884.3.peg.902"/>
<evidence type="ECO:0000256" key="2">
    <source>
        <dbReference type="ARBA" id="ARBA00023235"/>
    </source>
</evidence>
<protein>
    <recommendedName>
        <fullName evidence="1">chorismate mutase</fullName>
        <ecNumber evidence="1">5.4.99.5</ecNumber>
    </recommendedName>
</protein>
<dbReference type="Pfam" id="PF01817">
    <property type="entry name" value="CM_2"/>
    <property type="match status" value="1"/>
</dbReference>
<evidence type="ECO:0000313" key="5">
    <source>
        <dbReference type="EMBL" id="SEB62378.1"/>
    </source>
</evidence>
<evidence type="ECO:0000256" key="1">
    <source>
        <dbReference type="ARBA" id="ARBA00012404"/>
    </source>
</evidence>
<comment type="caution">
    <text evidence="4">The sequence shown here is derived from an EMBL/GenBank/DDBJ whole genome shotgun (WGS) entry which is preliminary data.</text>
</comment>
<dbReference type="EC" id="5.4.99.5" evidence="1"/>
<dbReference type="OrthoDB" id="3233357at2"/>
<keyword evidence="7" id="KW-1185">Reference proteome</keyword>
<dbReference type="AlphaFoldDB" id="A0A0J6GZ76"/>
<evidence type="ECO:0000259" key="3">
    <source>
        <dbReference type="PROSITE" id="PS51168"/>
    </source>
</evidence>
<dbReference type="PROSITE" id="PS51168">
    <property type="entry name" value="CHORISMATE_MUT_2"/>
    <property type="match status" value="1"/>
</dbReference>
<dbReference type="GO" id="GO:0016829">
    <property type="term" value="F:lyase activity"/>
    <property type="evidence" value="ECO:0007669"/>
    <property type="project" value="UniProtKB-KW"/>
</dbReference>
<name>A0A0J6GZ76_PSETA</name>
<gene>
    <name evidence="5" type="ORF">SAMN04490203_0818</name>
    <name evidence="4" type="ORF">TU78_02535</name>
</gene>
<dbReference type="InterPro" id="IPR036263">
    <property type="entry name" value="Chorismate_II_sf"/>
</dbReference>
<evidence type="ECO:0000313" key="7">
    <source>
        <dbReference type="Proteomes" id="UP000183155"/>
    </source>
</evidence>
<dbReference type="EMBL" id="FNRS01000001">
    <property type="protein sequence ID" value="SEB62378.1"/>
    <property type="molecule type" value="Genomic_DNA"/>
</dbReference>
<organism evidence="4 6">
    <name type="scientific">Pseudomonas taetrolens</name>
    <dbReference type="NCBI Taxonomy" id="47884"/>
    <lineage>
        <taxon>Bacteria</taxon>
        <taxon>Pseudomonadati</taxon>
        <taxon>Pseudomonadota</taxon>
        <taxon>Gammaproteobacteria</taxon>
        <taxon>Pseudomonadales</taxon>
        <taxon>Pseudomonadaceae</taxon>
        <taxon>Pseudomonas</taxon>
    </lineage>
</organism>
<dbReference type="InterPro" id="IPR051331">
    <property type="entry name" value="Chorismate_mutase-related"/>
</dbReference>
<reference evidence="5 7" key="2">
    <citation type="submission" date="2016-10" db="EMBL/GenBank/DDBJ databases">
        <authorList>
            <person name="Varghese N."/>
            <person name="Submissions S."/>
        </authorList>
    </citation>
    <scope>NUCLEOTIDE SEQUENCE [LARGE SCALE GENOMIC DNA]</scope>
    <source>
        <strain evidence="5 7">BS3652</strain>
    </source>
</reference>
<feature type="domain" description="Chorismate mutase" evidence="3">
    <location>
        <begin position="2"/>
        <end position="92"/>
    </location>
</feature>
<evidence type="ECO:0000313" key="4">
    <source>
        <dbReference type="EMBL" id="KMM86885.1"/>
    </source>
</evidence>
<dbReference type="RefSeq" id="WP_048378256.1">
    <property type="nucleotide sequence ID" value="NZ_FNRS01000001.1"/>
</dbReference>
<evidence type="ECO:0000313" key="6">
    <source>
        <dbReference type="Proteomes" id="UP000036395"/>
    </source>
</evidence>
<dbReference type="SMART" id="SM00830">
    <property type="entry name" value="CM_2"/>
    <property type="match status" value="1"/>
</dbReference>
<dbReference type="PANTHER" id="PTHR38041:SF1">
    <property type="entry name" value="CHORISMATE MUTASE"/>
    <property type="match status" value="1"/>
</dbReference>
<dbReference type="Proteomes" id="UP000036395">
    <property type="component" value="Unassembled WGS sequence"/>
</dbReference>
<dbReference type="Proteomes" id="UP000183155">
    <property type="component" value="Unassembled WGS sequence"/>
</dbReference>
<keyword evidence="5" id="KW-0456">Lyase</keyword>
<dbReference type="SUPFAM" id="SSF48600">
    <property type="entry name" value="Chorismate mutase II"/>
    <property type="match status" value="1"/>
</dbReference>
<dbReference type="GO" id="GO:0004106">
    <property type="term" value="F:chorismate mutase activity"/>
    <property type="evidence" value="ECO:0007669"/>
    <property type="project" value="UniProtKB-EC"/>
</dbReference>
<dbReference type="Gene3D" id="1.20.59.10">
    <property type="entry name" value="Chorismate mutase"/>
    <property type="match status" value="1"/>
</dbReference>
<proteinExistence type="predicted"/>
<dbReference type="EMBL" id="JYLA01000001">
    <property type="protein sequence ID" value="KMM86885.1"/>
    <property type="molecule type" value="Genomic_DNA"/>
</dbReference>
<dbReference type="PANTHER" id="PTHR38041">
    <property type="entry name" value="CHORISMATE MUTASE"/>
    <property type="match status" value="1"/>
</dbReference>
<reference evidence="4 6" key="1">
    <citation type="submission" date="2015-02" db="EMBL/GenBank/DDBJ databases">
        <title>Pseudomonas helleri sp. nov. and Pseudomonas weihenstephanensis sp. nov., isolated from raw cows milk.</title>
        <authorList>
            <person name="von Neubeck M."/>
            <person name="Huptas C."/>
            <person name="Wenning M."/>
            <person name="Scherer S."/>
        </authorList>
    </citation>
    <scope>NUCLEOTIDE SEQUENCE [LARGE SCALE GENOMIC DNA]</scope>
    <source>
        <strain evidence="4 6">DSM 21104</strain>
    </source>
</reference>
<dbReference type="STRING" id="47884.SAMN04490203_0818"/>